<evidence type="ECO:0008006" key="3">
    <source>
        <dbReference type="Google" id="ProtNLM"/>
    </source>
</evidence>
<feature type="signal peptide" evidence="1">
    <location>
        <begin position="1"/>
        <end position="18"/>
    </location>
</feature>
<evidence type="ECO:0000313" key="2">
    <source>
        <dbReference type="EMBL" id="JAT35399.1"/>
    </source>
</evidence>
<evidence type="ECO:0000256" key="1">
    <source>
        <dbReference type="SAM" id="SignalP"/>
    </source>
</evidence>
<dbReference type="InterPro" id="IPR038602">
    <property type="entry name" value="Mite_allergen_7_sf"/>
</dbReference>
<name>A0A1B6MHN9_9HEMI</name>
<feature type="chain" id="PRO_5008588383" description="Lipid-binding serum glycoprotein N-terminal domain-containing protein" evidence="1">
    <location>
        <begin position="19"/>
        <end position="448"/>
    </location>
</feature>
<dbReference type="Gene3D" id="3.15.10.50">
    <property type="match status" value="1"/>
</dbReference>
<dbReference type="InterPro" id="IPR020234">
    <property type="entry name" value="Mite_allergen_group-7"/>
</dbReference>
<organism evidence="2">
    <name type="scientific">Graphocephala atropunctata</name>
    <dbReference type="NCBI Taxonomy" id="36148"/>
    <lineage>
        <taxon>Eukaryota</taxon>
        <taxon>Metazoa</taxon>
        <taxon>Ecdysozoa</taxon>
        <taxon>Arthropoda</taxon>
        <taxon>Hexapoda</taxon>
        <taxon>Insecta</taxon>
        <taxon>Pterygota</taxon>
        <taxon>Neoptera</taxon>
        <taxon>Paraneoptera</taxon>
        <taxon>Hemiptera</taxon>
        <taxon>Auchenorrhyncha</taxon>
        <taxon>Membracoidea</taxon>
        <taxon>Cicadellidae</taxon>
        <taxon>Cicadellinae</taxon>
        <taxon>Cicadellini</taxon>
        <taxon>Graphocephala</taxon>
    </lineage>
</organism>
<proteinExistence type="predicted"/>
<gene>
    <name evidence="2" type="ORF">g.1063</name>
</gene>
<dbReference type="Pfam" id="PF16984">
    <property type="entry name" value="Grp7_allergen"/>
    <property type="match status" value="1"/>
</dbReference>
<sequence>MIVLTGLVVAVLSAGGTATHYFTLRSQLDTNIVQALDKTEHELSSQILNDNGASKLSSLAVMELKPLYFHLDDLAVQVSDMRMTSSEFEMEETNLDVLGHRMMPSVSYKWLEVNGKLKTGLGTTPPLKSEFRLVQNNLRGTGVVSLTVDLVNVVWSYFYFRPNSTSFEIKSSEESFEQNVYKTLNSSQFGEMLSKKIQRDISNQLTKVLSKNLNQTLKRTTRMKSLQPYTEEISDIGVNNTENANVFIDSLLKIGGAMIRSKFGDRIKIPDIEEGFSEKFLITFRGSFKANQGAAIGAASVYRIGDIVFGYDNESLLHFYGTLGFQALHLYYDHYKAELWSVGPSGSLDTKLAPLSVLAHVHLNTSSKVITLEKFKITNVGDLDVSLTGVGGWFNWLVSRVSTWVVGLYRDQVLQQLESKYEQYGRDVFATYSIEELLNNGKNEAYVL</sequence>
<accession>A0A1B6MHN9</accession>
<dbReference type="AlphaFoldDB" id="A0A1B6MHN9"/>
<keyword evidence="1" id="KW-0732">Signal</keyword>
<reference evidence="2" key="1">
    <citation type="submission" date="2015-11" db="EMBL/GenBank/DDBJ databases">
        <title>De novo transcriptome assembly of four potential Pierce s Disease insect vectors from Arizona vineyards.</title>
        <authorList>
            <person name="Tassone E.E."/>
        </authorList>
    </citation>
    <scope>NUCLEOTIDE SEQUENCE</scope>
</reference>
<protein>
    <recommendedName>
        <fullName evidence="3">Lipid-binding serum glycoprotein N-terminal domain-containing protein</fullName>
    </recommendedName>
</protein>
<dbReference type="EMBL" id="GEBQ01004578">
    <property type="protein sequence ID" value="JAT35399.1"/>
    <property type="molecule type" value="Transcribed_RNA"/>
</dbReference>